<keyword evidence="3" id="KW-1185">Reference proteome</keyword>
<dbReference type="Gene3D" id="1.10.1200.10">
    <property type="entry name" value="ACP-like"/>
    <property type="match status" value="1"/>
</dbReference>
<evidence type="ECO:0000313" key="2">
    <source>
        <dbReference type="EMBL" id="POM22536.1"/>
    </source>
</evidence>
<evidence type="ECO:0000313" key="3">
    <source>
        <dbReference type="Proteomes" id="UP000242367"/>
    </source>
</evidence>
<sequence>MGGVNTIDDFVELVRDELGLAVTTETVGVAFDRLDGWDSVHLLALLTALERATGRRISLPDVLETSSLAGVYDLAVAP</sequence>
<dbReference type="AlphaFoldDB" id="A0A2P4UBW9"/>
<feature type="domain" description="Carrier" evidence="1">
    <location>
        <begin position="10"/>
        <end position="73"/>
    </location>
</feature>
<comment type="caution">
    <text evidence="2">The sequence shown here is derived from an EMBL/GenBank/DDBJ whole genome shotgun (WGS) entry which is preliminary data.</text>
</comment>
<accession>A0A2P4UBW9</accession>
<protein>
    <recommendedName>
        <fullName evidence="1">Carrier domain-containing protein</fullName>
    </recommendedName>
</protein>
<organism evidence="2 3">
    <name type="scientific">Actinomadura rubteroloni</name>
    <dbReference type="NCBI Taxonomy" id="1926885"/>
    <lineage>
        <taxon>Bacteria</taxon>
        <taxon>Bacillati</taxon>
        <taxon>Actinomycetota</taxon>
        <taxon>Actinomycetes</taxon>
        <taxon>Streptosporangiales</taxon>
        <taxon>Thermomonosporaceae</taxon>
        <taxon>Actinomadura</taxon>
    </lineage>
</organism>
<dbReference type="Pfam" id="PF00550">
    <property type="entry name" value="PP-binding"/>
    <property type="match status" value="1"/>
</dbReference>
<gene>
    <name evidence="2" type="ORF">BTM25_54860</name>
</gene>
<dbReference type="EMBL" id="MTBP01000005">
    <property type="protein sequence ID" value="POM22536.1"/>
    <property type="molecule type" value="Genomic_DNA"/>
</dbReference>
<dbReference type="SUPFAM" id="SSF47336">
    <property type="entry name" value="ACP-like"/>
    <property type="match status" value="1"/>
</dbReference>
<reference evidence="2 3" key="1">
    <citation type="journal article" date="2017" name="Chemistry">
        <title>Isolation, Biosynthesis and Chemical Modifications of Rubterolones A-F: Rare Tropolone Alkaloids from Actinomadura sp. 5-2.</title>
        <authorList>
            <person name="Guo H."/>
            <person name="Benndorf R."/>
            <person name="Leichnitz D."/>
            <person name="Klassen J.L."/>
            <person name="Vollmers J."/>
            <person name="Gorls H."/>
            <person name="Steinacker M."/>
            <person name="Weigel C."/>
            <person name="Dahse H.M."/>
            <person name="Kaster A.K."/>
            <person name="de Beer Z.W."/>
            <person name="Poulsen M."/>
            <person name="Beemelmanns C."/>
        </authorList>
    </citation>
    <scope>NUCLEOTIDE SEQUENCE [LARGE SCALE GENOMIC DNA]</scope>
    <source>
        <strain evidence="2 3">5-2</strain>
    </source>
</reference>
<dbReference type="InterPro" id="IPR009081">
    <property type="entry name" value="PP-bd_ACP"/>
</dbReference>
<dbReference type="InterPro" id="IPR036736">
    <property type="entry name" value="ACP-like_sf"/>
</dbReference>
<evidence type="ECO:0000259" key="1">
    <source>
        <dbReference type="Pfam" id="PF00550"/>
    </source>
</evidence>
<dbReference type="Proteomes" id="UP000242367">
    <property type="component" value="Unassembled WGS sequence"/>
</dbReference>
<name>A0A2P4UBW9_9ACTN</name>
<proteinExistence type="predicted"/>